<dbReference type="AlphaFoldDB" id="A0A0C9V379"/>
<dbReference type="InterPro" id="IPR041457">
    <property type="entry name" value="CxC2_KDZ-assoc"/>
</dbReference>
<proteinExistence type="predicted"/>
<dbReference type="InterPro" id="IPR040521">
    <property type="entry name" value="KDZ"/>
</dbReference>
<dbReference type="Proteomes" id="UP000054279">
    <property type="component" value="Unassembled WGS sequence"/>
</dbReference>
<sequence>MKSLSQARKKLQKAAKREGAILSNPRAVKSLKIINGREVPWEEIPDELSAPSSSNSTIAPVMRQRYSQGVVSTPMDHFPWGFEFDDGFSSAEYEGDVRKDNHGNEDEPEPDVGRNDPEQFISNARETGTIDHTIKLRMMTLNAMYEHEAPPQAGCQCSGADCGSRGEYNFLDCDAPGYYCSKCILEVHRHRRFDRIMEWSGNCLVRRTLKELGHIVHFGHGPNTCPHVNNEWGVQGVTILDVTAVHVVRMGWCRCVGAVTQAEQLLQCKWFPATILRPRTAFTFRVLKLFHLLNHVARTNPWDFAGSMHRLTDSVCPTSVTDIYKPFKHVQRQWRVVRAWKRGGVLDSTVARKSGSLAMGCVSCPMPGINLDAGWEKHPDTSLIHAVFIGVDGKFRLRRHNKGGGENADPSLFGNDAFYAPYPDYKNFCRIRGEAPDDMADATCRMFKAGEPSRSSANRKRPTNGNLSGSCVRSGAFLPRGTVDITLGERFVIVDFAMTHALQDILQLRCKHIVISYDIACKYHIHFREQIVQKTWPLLTPAELKKLDDSELVWLVPKFHLASHIDGCTDKFSFNWTKDVGRTCGEIMESNWASLNLLATSTREMGWGHRKDTLNDAMLFHNWRKAISESKSSVLFLGGFYFNWEWFWTTLTNLEAALGDEMVAKLKMESAEKNGSQFRPRLIEAPSRVAILKRIREEETPRTLTGAKKQSMCSVRLTASVGINMGLDLEMRQRNLRNKLRAKNRSTDQQQLELDESGRKLSRHLDTWYASMVDFMPPDALQEPLAMEAAAEKSKLSLPSDFECENHVRLGLTTLAETEFLLRMGQVNDSLTHLRESLGQKSFLVRRNHSVSVGQISKCRSETEIENADARVQNWMEEHRLWREKGEVAEAEASKKGKGRRELPWIWKMQFGTMEPDRDSVCKAVDEWTTEAMHIEWLHAHASLDRFKEEMRLLQAESERVGRTFRHYQRKWLHKVLVLTTDVLTVAQGGEMPRSARGAMAYASRQADVFARLSAMGESHFGEVKEQKLKMGI</sequence>
<dbReference type="HOGENOM" id="CLU_003703_13_0_1"/>
<evidence type="ECO:0000256" key="1">
    <source>
        <dbReference type="SAM" id="MobiDB-lite"/>
    </source>
</evidence>
<feature type="region of interest" description="Disordered" evidence="1">
    <location>
        <begin position="93"/>
        <end position="119"/>
    </location>
</feature>
<feature type="compositionally biased region" description="Basic and acidic residues" evidence="1">
    <location>
        <begin position="95"/>
        <end position="117"/>
    </location>
</feature>
<dbReference type="EMBL" id="KN837235">
    <property type="protein sequence ID" value="KIJ31901.1"/>
    <property type="molecule type" value="Genomic_DNA"/>
</dbReference>
<reference evidence="3 4" key="1">
    <citation type="submission" date="2014-06" db="EMBL/GenBank/DDBJ databases">
        <title>Evolutionary Origins and Diversification of the Mycorrhizal Mutualists.</title>
        <authorList>
            <consortium name="DOE Joint Genome Institute"/>
            <consortium name="Mycorrhizal Genomics Consortium"/>
            <person name="Kohler A."/>
            <person name="Kuo A."/>
            <person name="Nagy L.G."/>
            <person name="Floudas D."/>
            <person name="Copeland A."/>
            <person name="Barry K.W."/>
            <person name="Cichocki N."/>
            <person name="Veneault-Fourrey C."/>
            <person name="LaButti K."/>
            <person name="Lindquist E.A."/>
            <person name="Lipzen A."/>
            <person name="Lundell T."/>
            <person name="Morin E."/>
            <person name="Murat C."/>
            <person name="Riley R."/>
            <person name="Ohm R."/>
            <person name="Sun H."/>
            <person name="Tunlid A."/>
            <person name="Henrissat B."/>
            <person name="Grigoriev I.V."/>
            <person name="Hibbett D.S."/>
            <person name="Martin F."/>
        </authorList>
    </citation>
    <scope>NUCLEOTIDE SEQUENCE [LARGE SCALE GENOMIC DNA]</scope>
    <source>
        <strain evidence="3 4">SS14</strain>
    </source>
</reference>
<protein>
    <recommendedName>
        <fullName evidence="2">CxC2-like cysteine cluster KDZ transposase-associated domain-containing protein</fullName>
    </recommendedName>
</protein>
<dbReference type="PANTHER" id="PTHR33096">
    <property type="entry name" value="CXC2 DOMAIN-CONTAINING PROTEIN"/>
    <property type="match status" value="1"/>
</dbReference>
<organism evidence="3 4">
    <name type="scientific">Sphaerobolus stellatus (strain SS14)</name>
    <dbReference type="NCBI Taxonomy" id="990650"/>
    <lineage>
        <taxon>Eukaryota</taxon>
        <taxon>Fungi</taxon>
        <taxon>Dikarya</taxon>
        <taxon>Basidiomycota</taxon>
        <taxon>Agaricomycotina</taxon>
        <taxon>Agaricomycetes</taxon>
        <taxon>Phallomycetidae</taxon>
        <taxon>Geastrales</taxon>
        <taxon>Sphaerobolaceae</taxon>
        <taxon>Sphaerobolus</taxon>
    </lineage>
</organism>
<dbReference type="Pfam" id="PF18803">
    <property type="entry name" value="CxC2"/>
    <property type="match status" value="1"/>
</dbReference>
<gene>
    <name evidence="3" type="ORF">M422DRAFT_266399</name>
</gene>
<evidence type="ECO:0000259" key="2">
    <source>
        <dbReference type="Pfam" id="PF18803"/>
    </source>
</evidence>
<dbReference type="OrthoDB" id="3143151at2759"/>
<evidence type="ECO:0000313" key="3">
    <source>
        <dbReference type="EMBL" id="KIJ31901.1"/>
    </source>
</evidence>
<evidence type="ECO:0000313" key="4">
    <source>
        <dbReference type="Proteomes" id="UP000054279"/>
    </source>
</evidence>
<name>A0A0C9V379_SPHS4</name>
<keyword evidence="4" id="KW-1185">Reference proteome</keyword>
<dbReference type="PANTHER" id="PTHR33096:SF1">
    <property type="entry name" value="CXC1-LIKE CYSTEINE CLUSTER ASSOCIATED WITH KDZ TRANSPOSASES DOMAIN-CONTAINING PROTEIN"/>
    <property type="match status" value="1"/>
</dbReference>
<accession>A0A0C9V379</accession>
<feature type="region of interest" description="Disordered" evidence="1">
    <location>
        <begin position="1"/>
        <end position="22"/>
    </location>
</feature>
<feature type="domain" description="CxC2-like cysteine cluster KDZ transposase-associated" evidence="2">
    <location>
        <begin position="209"/>
        <end position="314"/>
    </location>
</feature>
<dbReference type="Pfam" id="PF18758">
    <property type="entry name" value="KDZ"/>
    <property type="match status" value="1"/>
</dbReference>